<dbReference type="PROSITE" id="PS00332">
    <property type="entry name" value="SOD_CU_ZN_2"/>
    <property type="match status" value="1"/>
</dbReference>
<protein>
    <recommendedName>
        <fullName evidence="1">Superoxide dismutase [Cu-Zn]</fullName>
        <ecNumber evidence="1">1.15.1.1</ecNumber>
    </recommendedName>
</protein>
<dbReference type="SUPFAM" id="SSF49329">
    <property type="entry name" value="Cu,Zn superoxide dismutase-like"/>
    <property type="match status" value="1"/>
</dbReference>
<sequence length="212" mass="22173">MKIAHQVRPAIKGRDIEMVVQLFLSLLRFLSTLMLRLAVLLAVSTILPLVSCGSKATALMLKGGSASGSESVGWLEFEEIGGMLHLYGQINGLSAGKHGIHIHALGDLSGGCGSVGPHFNPWYMPHAGPQAAERHAGDLGNIEAGADGVAKVDIYDTWISFTEKTNILGRSVVIHSGEDDLGLGNTTDSRTTGNSGARFACGVIGLANSTNP</sequence>
<dbReference type="PROSITE" id="PS00087">
    <property type="entry name" value="SOD_CU_ZN_1"/>
    <property type="match status" value="1"/>
</dbReference>
<evidence type="ECO:0000313" key="4">
    <source>
        <dbReference type="Proteomes" id="UP000663843"/>
    </source>
</evidence>
<reference evidence="3" key="1">
    <citation type="submission" date="2021-01" db="EMBL/GenBank/DDBJ databases">
        <authorList>
            <person name="Kaushik A."/>
        </authorList>
    </citation>
    <scope>NUCLEOTIDE SEQUENCE</scope>
    <source>
        <strain evidence="3">AG2-2IIIB</strain>
    </source>
</reference>
<comment type="cofactor">
    <cofactor evidence="1">
        <name>Cu cation</name>
        <dbReference type="ChEBI" id="CHEBI:23378"/>
    </cofactor>
    <text evidence="1">Binds 1 copper ion per subunit.</text>
</comment>
<comment type="function">
    <text evidence="1">Destroys radicals which are normally produced within the cells and which are toxic to biological systems.</text>
</comment>
<organism evidence="3 4">
    <name type="scientific">Rhizoctonia solani</name>
    <dbReference type="NCBI Taxonomy" id="456999"/>
    <lineage>
        <taxon>Eukaryota</taxon>
        <taxon>Fungi</taxon>
        <taxon>Dikarya</taxon>
        <taxon>Basidiomycota</taxon>
        <taxon>Agaricomycotina</taxon>
        <taxon>Agaricomycetes</taxon>
        <taxon>Cantharellales</taxon>
        <taxon>Ceratobasidiaceae</taxon>
        <taxon>Rhizoctonia</taxon>
    </lineage>
</organism>
<evidence type="ECO:0000313" key="3">
    <source>
        <dbReference type="EMBL" id="CAE6425660.1"/>
    </source>
</evidence>
<comment type="similarity">
    <text evidence="1">Belongs to the Cu-Zn superoxide dismutase family.</text>
</comment>
<feature type="domain" description="Superoxide dismutase copper/zinc binding" evidence="2">
    <location>
        <begin position="73"/>
        <end position="204"/>
    </location>
</feature>
<name>A0A8H3AEV8_9AGAM</name>
<dbReference type="Pfam" id="PF00080">
    <property type="entry name" value="Sod_Cu"/>
    <property type="match status" value="1"/>
</dbReference>
<keyword evidence="1" id="KW-0186">Copper</keyword>
<dbReference type="Proteomes" id="UP000663843">
    <property type="component" value="Unassembled WGS sequence"/>
</dbReference>
<dbReference type="InterPro" id="IPR001424">
    <property type="entry name" value="SOD_Cu_Zn_dom"/>
</dbReference>
<accession>A0A8H3AEV8</accession>
<dbReference type="AlphaFoldDB" id="A0A8H3AEV8"/>
<dbReference type="GO" id="GO:0004784">
    <property type="term" value="F:superoxide dismutase activity"/>
    <property type="evidence" value="ECO:0007669"/>
    <property type="project" value="UniProtKB-EC"/>
</dbReference>
<gene>
    <name evidence="3" type="ORF">RDB_LOCUS58242</name>
</gene>
<keyword evidence="1" id="KW-0862">Zinc</keyword>
<dbReference type="EC" id="1.15.1.1" evidence="1"/>
<evidence type="ECO:0000256" key="1">
    <source>
        <dbReference type="RuleBase" id="RU000393"/>
    </source>
</evidence>
<dbReference type="InterPro" id="IPR036423">
    <property type="entry name" value="SOD-like_Cu/Zn_dom_sf"/>
</dbReference>
<dbReference type="PRINTS" id="PR00068">
    <property type="entry name" value="CUZNDISMTASE"/>
</dbReference>
<dbReference type="InterPro" id="IPR018152">
    <property type="entry name" value="SOD_Cu/Zn_BS"/>
</dbReference>
<keyword evidence="1" id="KW-0560">Oxidoreductase</keyword>
<dbReference type="PANTHER" id="PTHR10003">
    <property type="entry name" value="SUPEROXIDE DISMUTASE CU-ZN -RELATED"/>
    <property type="match status" value="1"/>
</dbReference>
<dbReference type="Gene3D" id="2.60.40.200">
    <property type="entry name" value="Superoxide dismutase, copper/zinc binding domain"/>
    <property type="match status" value="1"/>
</dbReference>
<dbReference type="InterPro" id="IPR024134">
    <property type="entry name" value="SOD_Cu/Zn_/chaperone"/>
</dbReference>
<dbReference type="CDD" id="cd00305">
    <property type="entry name" value="Cu-Zn_Superoxide_Dismutase"/>
    <property type="match status" value="1"/>
</dbReference>
<dbReference type="GO" id="GO:0005507">
    <property type="term" value="F:copper ion binding"/>
    <property type="evidence" value="ECO:0007669"/>
    <property type="project" value="InterPro"/>
</dbReference>
<comment type="caution">
    <text evidence="3">The sequence shown here is derived from an EMBL/GenBank/DDBJ whole genome shotgun (WGS) entry which is preliminary data.</text>
</comment>
<keyword evidence="1" id="KW-0479">Metal-binding</keyword>
<proteinExistence type="inferred from homology"/>
<evidence type="ECO:0000259" key="2">
    <source>
        <dbReference type="Pfam" id="PF00080"/>
    </source>
</evidence>
<dbReference type="EMBL" id="CAJMWT010001921">
    <property type="protein sequence ID" value="CAE6425660.1"/>
    <property type="molecule type" value="Genomic_DNA"/>
</dbReference>
<comment type="cofactor">
    <cofactor evidence="1">
        <name>Zn(2+)</name>
        <dbReference type="ChEBI" id="CHEBI:29105"/>
    </cofactor>
    <text evidence="1">Binds 1 zinc ion per subunit.</text>
</comment>
<comment type="catalytic activity">
    <reaction evidence="1">
        <text>2 superoxide + 2 H(+) = H2O2 + O2</text>
        <dbReference type="Rhea" id="RHEA:20696"/>
        <dbReference type="ChEBI" id="CHEBI:15378"/>
        <dbReference type="ChEBI" id="CHEBI:15379"/>
        <dbReference type="ChEBI" id="CHEBI:16240"/>
        <dbReference type="ChEBI" id="CHEBI:18421"/>
        <dbReference type="EC" id="1.15.1.1"/>
    </reaction>
</comment>